<feature type="compositionally biased region" description="Low complexity" evidence="1">
    <location>
        <begin position="217"/>
        <end position="243"/>
    </location>
</feature>
<organism evidence="2 3">
    <name type="scientific">Zea mays</name>
    <name type="common">Maize</name>
    <dbReference type="NCBI Taxonomy" id="4577"/>
    <lineage>
        <taxon>Eukaryota</taxon>
        <taxon>Viridiplantae</taxon>
        <taxon>Streptophyta</taxon>
        <taxon>Embryophyta</taxon>
        <taxon>Tracheophyta</taxon>
        <taxon>Spermatophyta</taxon>
        <taxon>Magnoliopsida</taxon>
        <taxon>Liliopsida</taxon>
        <taxon>Poales</taxon>
        <taxon>Poaceae</taxon>
        <taxon>PACMAD clade</taxon>
        <taxon>Panicoideae</taxon>
        <taxon>Andropogonodae</taxon>
        <taxon>Andropogoneae</taxon>
        <taxon>Tripsacinae</taxon>
        <taxon>Zea</taxon>
    </lineage>
</organism>
<evidence type="ECO:0000256" key="1">
    <source>
        <dbReference type="SAM" id="MobiDB-lite"/>
    </source>
</evidence>
<reference evidence="2" key="2">
    <citation type="submission" date="2019-07" db="EMBL/GenBank/DDBJ databases">
        <authorList>
            <person name="Seetharam A."/>
            <person name="Woodhouse M."/>
            <person name="Cannon E."/>
        </authorList>
    </citation>
    <scope>NUCLEOTIDE SEQUENCE [LARGE SCALE GENOMIC DNA]</scope>
    <source>
        <strain evidence="2">cv. B73</strain>
    </source>
</reference>
<feature type="region of interest" description="Disordered" evidence="1">
    <location>
        <begin position="319"/>
        <end position="341"/>
    </location>
</feature>
<dbReference type="EnsemblPlants" id="Zm00001eb120150_T002">
    <property type="protein sequence ID" value="Zm00001eb120150_P002"/>
    <property type="gene ID" value="Zm00001eb120150"/>
</dbReference>
<dbReference type="Gramene" id="Zm00001eb120150_T002">
    <property type="protein sequence ID" value="Zm00001eb120150_P002"/>
    <property type="gene ID" value="Zm00001eb120150"/>
</dbReference>
<protein>
    <submittedName>
        <fullName evidence="2">Uncharacterized protein</fullName>
    </submittedName>
</protein>
<feature type="compositionally biased region" description="Low complexity" evidence="1">
    <location>
        <begin position="183"/>
        <end position="209"/>
    </location>
</feature>
<feature type="compositionally biased region" description="Low complexity" evidence="1">
    <location>
        <begin position="159"/>
        <end position="176"/>
    </location>
</feature>
<feature type="region of interest" description="Disordered" evidence="1">
    <location>
        <begin position="128"/>
        <end position="298"/>
    </location>
</feature>
<feature type="compositionally biased region" description="Basic residues" evidence="1">
    <location>
        <begin position="273"/>
        <end position="286"/>
    </location>
</feature>
<accession>A0A804MY02</accession>
<feature type="compositionally biased region" description="Basic residues" evidence="1">
    <location>
        <begin position="141"/>
        <end position="158"/>
    </location>
</feature>
<dbReference type="AlphaFoldDB" id="A0A804MY02"/>
<dbReference type="OrthoDB" id="1435597at2759"/>
<feature type="region of interest" description="Disordered" evidence="1">
    <location>
        <begin position="358"/>
        <end position="478"/>
    </location>
</feature>
<feature type="compositionally biased region" description="Basic residues" evidence="1">
    <location>
        <begin position="244"/>
        <end position="266"/>
    </location>
</feature>
<keyword evidence="3" id="KW-1185">Reference proteome</keyword>
<evidence type="ECO:0000313" key="3">
    <source>
        <dbReference type="Proteomes" id="UP000007305"/>
    </source>
</evidence>
<reference evidence="3" key="1">
    <citation type="submission" date="2015-12" db="EMBL/GenBank/DDBJ databases">
        <title>Update maize B73 reference genome by single molecule sequencing technologies.</title>
        <authorList>
            <consortium name="Maize Genome Sequencing Project"/>
            <person name="Ware D."/>
        </authorList>
    </citation>
    <scope>NUCLEOTIDE SEQUENCE [LARGE SCALE GENOMIC DNA]</scope>
    <source>
        <strain evidence="3">cv. B73</strain>
    </source>
</reference>
<evidence type="ECO:0000313" key="2">
    <source>
        <dbReference type="EnsemblPlants" id="Zm00001eb120150_P002"/>
    </source>
</evidence>
<name>A0A804MY02_MAIZE</name>
<dbReference type="InParanoid" id="A0A804MY02"/>
<feature type="compositionally biased region" description="Low complexity" evidence="1">
    <location>
        <begin position="371"/>
        <end position="385"/>
    </location>
</feature>
<dbReference type="Proteomes" id="UP000007305">
    <property type="component" value="Chromosome 3"/>
</dbReference>
<gene>
    <name evidence="2" type="primary">LOC100194309</name>
</gene>
<proteinExistence type="predicted"/>
<sequence>MSKPSESSPPFPPPSPSPPALLHQLVLAVSLLLSCDLRLTLLFLSQALDPLSLSFHPRPCHSRRDIAQFSAETRRATKTRGATRAIPGLHRTRALATLSPRVSGTKGLGRGGKVSGVAPPFPRVALIPRVEPTRGAGSRSRPWRSCRPRSPPWRRRGRSSGAGTSSSAAPPWARSSPPRPCSRRGWTSSSTSPPPSAARTAAPSATPWPSSSPSPAPATAMPGRMTSTASTTISSCPCSPTTSNRRRRSRRRRPRPRRWRARRRRPTTTASTTRRRIGATPRRHRASATAPPPPPPRWILSASRGDDLPSLKFRQCAPFATQNSHPGNNPFRRSQDPGEPAVRAAVARAQAAVHLGAGAQRHVAPDGGVGAVPARGVPRPPALAADAGEQPPEAADRGARAGQDLQRCSSGGTEEGDREAEANLPPAEPEERQGARRGPVGPRRQGHDRQRGDRRARPALVMRRRWWGDTSRHPSRSL</sequence>
<feature type="compositionally biased region" description="Basic and acidic residues" evidence="1">
    <location>
        <begin position="445"/>
        <end position="456"/>
    </location>
</feature>
<reference evidence="2" key="3">
    <citation type="submission" date="2021-05" db="UniProtKB">
        <authorList>
            <consortium name="EnsemblPlants"/>
        </authorList>
    </citation>
    <scope>IDENTIFICATION</scope>
    <source>
        <strain evidence="2">cv. B73</strain>
    </source>
</reference>
<dbReference type="PROSITE" id="PS51257">
    <property type="entry name" value="PROKAR_LIPOPROTEIN"/>
    <property type="match status" value="1"/>
</dbReference>